<comment type="caution">
    <text evidence="3">The sequence shown here is derived from an EMBL/GenBank/DDBJ whole genome shotgun (WGS) entry which is preliminary data.</text>
</comment>
<dbReference type="PANTHER" id="PTHR35149">
    <property type="entry name" value="SLL5132 PROTEIN"/>
    <property type="match status" value="1"/>
</dbReference>
<sequence length="652" mass="72962">MLRQLDASKESSTLPTVCEGARMDTKDHPVIVVLGDQRQLVVPIFQRQYAWGEERLKAFWEDVVAKAEETTEGKPKFNHYMGALILAPGSDGFTIGATPLVQVIDGQQRLTTFQIFLAALREVGNRLNVPDVGNLVLPYLYMPKMEGDTSPKKHRLVPTAEDRAVFHLIIDSGLAGVRKQHPKLFFQNGKLIRGSAPVAVRAFWYFIEQIERYARLGLVDEEQDGNGGTDEDAGAQGLRLHALLKAMLHHLKLVVITLSEDDDAQVIFETLNSKAEPLLAMDLVRNNIFHRAAAQGEQVEELFDKKWRPFDKNSTFWKADSPRAKPKRPRIDHFLSHALTAQTGQETSLRELYSEYRAFTRPGGKPRFQTVEAELDALVEFASIYETLEAGGADADLTWIGRKLAIWEVSTAYPLIFRIANSSAPDQEKKALYRLVYSYLVRRALCGLTPKNLNKTFARLTAEMLSHGVSLETFKGAFANQTGNAVRFPTDTELEEAVRTKAVYTMFNRKDRLADVLWDLEMATRTKFSVDTPRPDNMSVEHVMPQTWATRWPLPDGRLAPGDKVTGADQKMLEDIRARDGLVHTLGNLTLITVPGNTAASNSGFVDKKPWLLKSLLALNLEVTSGDAWTHTSITDRSTDLAKRAATVWPAP</sequence>
<protein>
    <submittedName>
        <fullName evidence="3">DUF262 domain-containing protein</fullName>
    </submittedName>
</protein>
<gene>
    <name evidence="3" type="ORF">GO014_07470</name>
</gene>
<dbReference type="AlphaFoldDB" id="A0A7X3K2V9"/>
<evidence type="ECO:0000313" key="4">
    <source>
        <dbReference type="Proteomes" id="UP000438106"/>
    </source>
</evidence>
<dbReference type="Pfam" id="PF03235">
    <property type="entry name" value="GmrSD_N"/>
    <property type="match status" value="1"/>
</dbReference>
<dbReference type="Pfam" id="PF07510">
    <property type="entry name" value="GmrSD_C"/>
    <property type="match status" value="1"/>
</dbReference>
<evidence type="ECO:0000259" key="1">
    <source>
        <dbReference type="Pfam" id="PF03235"/>
    </source>
</evidence>
<dbReference type="Proteomes" id="UP000438106">
    <property type="component" value="Unassembled WGS sequence"/>
</dbReference>
<reference evidence="3 4" key="1">
    <citation type="submission" date="2019-12" db="EMBL/GenBank/DDBJ databases">
        <title>Devosia maris sp. nov., isolated from the deep seawater.</title>
        <authorList>
            <person name="Liu Y."/>
        </authorList>
    </citation>
    <scope>NUCLEOTIDE SEQUENCE [LARGE SCALE GENOMIC DNA]</scope>
    <source>
        <strain evidence="3 4">L53-10-65</strain>
    </source>
</reference>
<evidence type="ECO:0000259" key="2">
    <source>
        <dbReference type="Pfam" id="PF07510"/>
    </source>
</evidence>
<dbReference type="InterPro" id="IPR011089">
    <property type="entry name" value="GmrSD_C"/>
</dbReference>
<dbReference type="InterPro" id="IPR004919">
    <property type="entry name" value="GmrSD_N"/>
</dbReference>
<evidence type="ECO:0000313" key="3">
    <source>
        <dbReference type="EMBL" id="MVS98857.1"/>
    </source>
</evidence>
<dbReference type="PANTHER" id="PTHR35149:SF2">
    <property type="entry name" value="DUF262 DOMAIN-CONTAINING PROTEIN"/>
    <property type="match status" value="1"/>
</dbReference>
<dbReference type="EMBL" id="WQRF01000001">
    <property type="protein sequence ID" value="MVS98857.1"/>
    <property type="molecule type" value="Genomic_DNA"/>
</dbReference>
<organism evidence="3 4">
    <name type="scientific">Devosia marina</name>
    <dbReference type="NCBI Taxonomy" id="2683198"/>
    <lineage>
        <taxon>Bacteria</taxon>
        <taxon>Pseudomonadati</taxon>
        <taxon>Pseudomonadota</taxon>
        <taxon>Alphaproteobacteria</taxon>
        <taxon>Hyphomicrobiales</taxon>
        <taxon>Devosiaceae</taxon>
        <taxon>Devosia</taxon>
    </lineage>
</organism>
<name>A0A7X3K2V9_9HYPH</name>
<proteinExistence type="predicted"/>
<keyword evidence="4" id="KW-1185">Reference proteome</keyword>
<feature type="domain" description="GmrSD restriction endonucleases C-terminal" evidence="2">
    <location>
        <begin position="489"/>
        <end position="643"/>
    </location>
</feature>
<feature type="domain" description="GmrSD restriction endonucleases N-terminal" evidence="1">
    <location>
        <begin position="34"/>
        <end position="289"/>
    </location>
</feature>
<accession>A0A7X3K2V9</accession>